<comment type="caution">
    <text evidence="3">The sequence shown here is derived from an EMBL/GenBank/DDBJ whole genome shotgun (WGS) entry which is preliminary data.</text>
</comment>
<dbReference type="InterPro" id="IPR029058">
    <property type="entry name" value="AB_hydrolase_fold"/>
</dbReference>
<name>A0ABX1GI36_9GAMM</name>
<protein>
    <submittedName>
        <fullName evidence="3">PHB depolymerase family esterase</fullName>
    </submittedName>
</protein>
<reference evidence="3 4" key="1">
    <citation type="submission" date="2020-04" db="EMBL/GenBank/DDBJ databases">
        <authorList>
            <person name="Yoon J."/>
        </authorList>
    </citation>
    <scope>NUCLEOTIDE SEQUENCE [LARGE SCALE GENOMIC DNA]</scope>
    <source>
        <strain evidence="3 4">KMU-166</strain>
    </source>
</reference>
<keyword evidence="1" id="KW-0732">Signal</keyword>
<dbReference type="PROSITE" id="PS51257">
    <property type="entry name" value="PROKAR_LIPOPROTEIN"/>
    <property type="match status" value="1"/>
</dbReference>
<keyword evidence="2" id="KW-0378">Hydrolase</keyword>
<dbReference type="Pfam" id="PF10503">
    <property type="entry name" value="Esterase_PHB"/>
    <property type="match status" value="1"/>
</dbReference>
<evidence type="ECO:0000313" key="3">
    <source>
        <dbReference type="EMBL" id="NKI18626.1"/>
    </source>
</evidence>
<dbReference type="Gene3D" id="3.40.50.1820">
    <property type="entry name" value="alpha/beta hydrolase"/>
    <property type="match status" value="1"/>
</dbReference>
<dbReference type="Proteomes" id="UP000765845">
    <property type="component" value="Unassembled WGS sequence"/>
</dbReference>
<proteinExistence type="predicted"/>
<dbReference type="EMBL" id="JAAWWK010000005">
    <property type="protein sequence ID" value="NKI18626.1"/>
    <property type="molecule type" value="Genomic_DNA"/>
</dbReference>
<keyword evidence="4" id="KW-1185">Reference proteome</keyword>
<dbReference type="InterPro" id="IPR010126">
    <property type="entry name" value="Esterase_phb"/>
</dbReference>
<evidence type="ECO:0000313" key="4">
    <source>
        <dbReference type="Proteomes" id="UP000765845"/>
    </source>
</evidence>
<organism evidence="3 4">
    <name type="scientific">Spongiibacter thalassae</name>
    <dbReference type="NCBI Taxonomy" id="2721624"/>
    <lineage>
        <taxon>Bacteria</taxon>
        <taxon>Pseudomonadati</taxon>
        <taxon>Pseudomonadota</taxon>
        <taxon>Gammaproteobacteria</taxon>
        <taxon>Cellvibrionales</taxon>
        <taxon>Spongiibacteraceae</taxon>
        <taxon>Spongiibacter</taxon>
    </lineage>
</organism>
<evidence type="ECO:0000256" key="1">
    <source>
        <dbReference type="ARBA" id="ARBA00022729"/>
    </source>
</evidence>
<dbReference type="NCBIfam" id="TIGR01840">
    <property type="entry name" value="esterase_phb"/>
    <property type="match status" value="1"/>
</dbReference>
<dbReference type="InterPro" id="IPR050955">
    <property type="entry name" value="Plant_Biomass_Hydrol_Est"/>
</dbReference>
<dbReference type="PANTHER" id="PTHR43037:SF1">
    <property type="entry name" value="BLL1128 PROTEIN"/>
    <property type="match status" value="1"/>
</dbReference>
<gene>
    <name evidence="3" type="ORF">HCU74_14515</name>
</gene>
<dbReference type="SUPFAM" id="SSF53474">
    <property type="entry name" value="alpha/beta-Hydrolases"/>
    <property type="match status" value="1"/>
</dbReference>
<accession>A0ABX1GI36</accession>
<sequence length="370" mass="39819">MARIPLVLLILLTSACNGSNRGDVVVPAADLQSYRLDEDGVASRDYLVYTPSSLPEGAPLLIYLHGCDQSAEDVAIGTRWPELADELGFAVVFPDQRDPNSESAPPAREDVAVDGNAGKCWNWFLPDEVVRGQGEVGAIAAITESVREELASDPDRVFVMGLSAGAIMTSAMLANYPELYAAGGIVAGCGYPYCSDSTGQPAYEAMGDLARRMPVIVFQGSADVVQPVATSREALQQWLGTNDYIDDGEANQTVSQLPAHQMHYGFDQAALPGEYNPCVSSGSYPCTVGTLFSSGDYPFSIELFIDARQCLLAEYWTIHGLGHNYPKGNTQGTYTDPFGPDINRAAWNFFISQSRGGPYDQPGRTCAPIF</sequence>
<dbReference type="RefSeq" id="WP_168451142.1">
    <property type="nucleotide sequence ID" value="NZ_JAAWWK010000005.1"/>
</dbReference>
<evidence type="ECO:0000256" key="2">
    <source>
        <dbReference type="ARBA" id="ARBA00022801"/>
    </source>
</evidence>
<dbReference type="PANTHER" id="PTHR43037">
    <property type="entry name" value="UNNAMED PRODUCT-RELATED"/>
    <property type="match status" value="1"/>
</dbReference>